<dbReference type="Proteomes" id="UP000223527">
    <property type="component" value="Unassembled WGS sequence"/>
</dbReference>
<keyword evidence="2" id="KW-0472">Membrane</keyword>
<comment type="caution">
    <text evidence="4">The sequence shown here is derived from an EMBL/GenBank/DDBJ whole genome shotgun (WGS) entry which is preliminary data.</text>
</comment>
<feature type="transmembrane region" description="Helical" evidence="2">
    <location>
        <begin position="9"/>
        <end position="32"/>
    </location>
</feature>
<dbReference type="OrthoDB" id="5749006at2"/>
<dbReference type="EMBL" id="PDNU01000050">
    <property type="protein sequence ID" value="PHK93353.1"/>
    <property type="molecule type" value="Genomic_DNA"/>
</dbReference>
<feature type="region of interest" description="Disordered" evidence="1">
    <location>
        <begin position="334"/>
        <end position="354"/>
    </location>
</feature>
<dbReference type="InterPro" id="IPR007844">
    <property type="entry name" value="AsmA"/>
</dbReference>
<proteinExistence type="predicted"/>
<dbReference type="RefSeq" id="WP_099097096.1">
    <property type="nucleotide sequence ID" value="NZ_PDNU01000050.1"/>
</dbReference>
<accession>A0A2C7A6V9</accession>
<evidence type="ECO:0000259" key="3">
    <source>
        <dbReference type="Pfam" id="PF05170"/>
    </source>
</evidence>
<keyword evidence="2" id="KW-1133">Transmembrane helix</keyword>
<dbReference type="PANTHER" id="PTHR30441">
    <property type="entry name" value="DUF748 DOMAIN-CONTAINING PROTEIN"/>
    <property type="match status" value="1"/>
</dbReference>
<reference evidence="4 5" key="1">
    <citation type="submission" date="2017-10" db="EMBL/GenBank/DDBJ databases">
        <authorList>
            <person name="Banno H."/>
            <person name="Chua N.-H."/>
        </authorList>
    </citation>
    <scope>NUCLEOTIDE SEQUENCE [LARGE SCALE GENOMIC DNA]</scope>
    <source>
        <strain evidence="4 5">YW11</strain>
    </source>
</reference>
<feature type="domain" description="AsmA" evidence="3">
    <location>
        <begin position="193"/>
        <end position="538"/>
    </location>
</feature>
<evidence type="ECO:0000256" key="2">
    <source>
        <dbReference type="SAM" id="Phobius"/>
    </source>
</evidence>
<gene>
    <name evidence="4" type="ORF">CR162_19010</name>
</gene>
<keyword evidence="5" id="KW-1185">Reference proteome</keyword>
<evidence type="ECO:0000313" key="4">
    <source>
        <dbReference type="EMBL" id="PHK93353.1"/>
    </source>
</evidence>
<dbReference type="GO" id="GO:0090313">
    <property type="term" value="P:regulation of protein targeting to membrane"/>
    <property type="evidence" value="ECO:0007669"/>
    <property type="project" value="TreeGrafter"/>
</dbReference>
<dbReference type="AlphaFoldDB" id="A0A2C7A6V9"/>
<protein>
    <submittedName>
        <fullName evidence="4">AsmA family protein</fullName>
    </submittedName>
</protein>
<keyword evidence="2" id="KW-0812">Transmembrane</keyword>
<dbReference type="InterPro" id="IPR052894">
    <property type="entry name" value="AsmA-related"/>
</dbReference>
<evidence type="ECO:0000313" key="5">
    <source>
        <dbReference type="Proteomes" id="UP000223527"/>
    </source>
</evidence>
<organism evidence="4 5">
    <name type="scientific">Teichococcus rhizosphaerae</name>
    <dbReference type="NCBI Taxonomy" id="1335062"/>
    <lineage>
        <taxon>Bacteria</taxon>
        <taxon>Pseudomonadati</taxon>
        <taxon>Pseudomonadota</taxon>
        <taxon>Alphaproteobacteria</taxon>
        <taxon>Acetobacterales</taxon>
        <taxon>Roseomonadaceae</taxon>
        <taxon>Roseomonas</taxon>
    </lineage>
</organism>
<dbReference type="Pfam" id="PF05170">
    <property type="entry name" value="AsmA"/>
    <property type="match status" value="1"/>
</dbReference>
<dbReference type="GO" id="GO:0005886">
    <property type="term" value="C:plasma membrane"/>
    <property type="evidence" value="ECO:0007669"/>
    <property type="project" value="TreeGrafter"/>
</dbReference>
<sequence length="641" mass="67879">MAARPLRRVLIWTGIPALLLLALVLLWSWAWFIPLLERRAEAALGRPVQIGGLDVSLGRLTDITLTDLRVDNPEGFPPDPPFATVPSLRVRVDVMAFIRERRIVLPEIVIDRPRLEVLADAEGRNNYSFPALSGEGEGAEPAAEPGPAPQVGELRIAGGEAHVALAPLRADMRLTAETEHPEGQPSRLRVAAEGRYADQPITGELLGGAVLSLRDADNPWPVELSLQNGPTRATLRGTLSDPLRFAGANLRLDFSGPDMALLMPLTGVPFPPTPPYRVTGQLDYAAGAVRFTGMEGTVGRSDLNGDIAVEPREGTRPLVTATLRSRRVDLDDLGGLIGASPGDAPRRPSGAARRERVLPDTPVNMPKLQSADVRLTYDGAQILGQAMPLDDLHAELAITDGAVALKPLRFGVGRGRIEIGLDAAPAEGGGLRTKAQISFQRVDLSRLMGVTPMGEGQGAIGGSARIETQGRSVAEMLGRGDGGITLGMAGGNLSALLVDLSGLRLGNAILSALGLPDRTRVQCFVADLGLRRGVLSTRTVLIDTEDAVISGRGDINLARETLDYALRTEAKSFTIGSLPADILIRGPFRDPSVLPDPVELGARGGAAVGLGIIALPLALLPTIQLGIGEDKRCEGLARRAR</sequence>
<evidence type="ECO:0000256" key="1">
    <source>
        <dbReference type="SAM" id="MobiDB-lite"/>
    </source>
</evidence>
<name>A0A2C7A6V9_9PROT</name>
<dbReference type="PANTHER" id="PTHR30441:SF9">
    <property type="entry name" value="ASMA FAMILY PROTEIN YHJG"/>
    <property type="match status" value="1"/>
</dbReference>